<dbReference type="SUPFAM" id="SSF103506">
    <property type="entry name" value="Mitochondrial carrier"/>
    <property type="match status" value="1"/>
</dbReference>
<dbReference type="PANTHER" id="PTHR45624">
    <property type="entry name" value="MITOCHONDRIAL BASIC AMINO ACIDS TRANSPORTER-RELATED"/>
    <property type="match status" value="1"/>
</dbReference>
<name>A0A8E0S8W4_9TREM</name>
<keyword evidence="6 11" id="KW-1133">Transmembrane helix</keyword>
<evidence type="ECO:0000313" key="13">
    <source>
        <dbReference type="Proteomes" id="UP000728185"/>
    </source>
</evidence>
<evidence type="ECO:0000256" key="1">
    <source>
        <dbReference type="ARBA" id="ARBA00004225"/>
    </source>
</evidence>
<dbReference type="Gene3D" id="1.50.40.10">
    <property type="entry name" value="Mitochondrial carrier domain"/>
    <property type="match status" value="1"/>
</dbReference>
<evidence type="ECO:0000256" key="3">
    <source>
        <dbReference type="ARBA" id="ARBA00022448"/>
    </source>
</evidence>
<dbReference type="Proteomes" id="UP000728185">
    <property type="component" value="Unassembled WGS sequence"/>
</dbReference>
<sequence length="301" mass="33554">MHLEIFRKDDVTAQELILLSQRFFQTGLAGLVVGHPMDTVKILMQSSCQKVSVMGVTMAIQQAGVTNFFRGLSLPVFSYVGVNAVTFGSYKACIDWLDPRGSSTGACLVSGAFSGLVQLVPSVPVEIVKIQQQNTATSTDRSVKLSQCIRTIVQNHGFRGLYTGITMHACRDVPGFAVYFLAYSKFFRFNLATGASPFWSSFFAGAVSGALSWIVSTPFDVVKTRMQSGPMRTFKAVLREMIREKNCAVFFRGLNMILLRAFIVNGFSFAVFEYSLHWLKFHPYPLFPRQRTVNRTTSQEI</sequence>
<keyword evidence="7" id="KW-0496">Mitochondrion</keyword>
<evidence type="ECO:0000256" key="4">
    <source>
        <dbReference type="ARBA" id="ARBA00022692"/>
    </source>
</evidence>
<feature type="transmembrane region" description="Helical" evidence="11">
    <location>
        <begin position="249"/>
        <end position="272"/>
    </location>
</feature>
<dbReference type="InterPro" id="IPR002067">
    <property type="entry name" value="MCP"/>
</dbReference>
<proteinExistence type="inferred from homology"/>
<feature type="transmembrane region" description="Helical" evidence="11">
    <location>
        <begin position="198"/>
        <end position="222"/>
    </location>
</feature>
<evidence type="ECO:0000256" key="9">
    <source>
        <dbReference type="PROSITE-ProRule" id="PRU00282"/>
    </source>
</evidence>
<evidence type="ECO:0000256" key="8">
    <source>
        <dbReference type="ARBA" id="ARBA00023136"/>
    </source>
</evidence>
<keyword evidence="13" id="KW-1185">Reference proteome</keyword>
<dbReference type="EMBL" id="LUCM01001244">
    <property type="protein sequence ID" value="KAA0199243.1"/>
    <property type="molecule type" value="Genomic_DNA"/>
</dbReference>
<dbReference type="PROSITE" id="PS50920">
    <property type="entry name" value="SOLCAR"/>
    <property type="match status" value="3"/>
</dbReference>
<dbReference type="Pfam" id="PF00153">
    <property type="entry name" value="Mito_carr"/>
    <property type="match status" value="3"/>
</dbReference>
<evidence type="ECO:0000256" key="7">
    <source>
        <dbReference type="ARBA" id="ARBA00023128"/>
    </source>
</evidence>
<evidence type="ECO:0000256" key="11">
    <source>
        <dbReference type="SAM" id="Phobius"/>
    </source>
</evidence>
<keyword evidence="5" id="KW-0677">Repeat</keyword>
<evidence type="ECO:0000256" key="6">
    <source>
        <dbReference type="ARBA" id="ARBA00022989"/>
    </source>
</evidence>
<evidence type="ECO:0000256" key="2">
    <source>
        <dbReference type="ARBA" id="ARBA00006375"/>
    </source>
</evidence>
<reference evidence="12" key="1">
    <citation type="submission" date="2019-05" db="EMBL/GenBank/DDBJ databases">
        <title>Annotation for the trematode Fasciolopsis buski.</title>
        <authorList>
            <person name="Choi Y.-J."/>
        </authorList>
    </citation>
    <scope>NUCLEOTIDE SEQUENCE</scope>
    <source>
        <strain evidence="12">HT</strain>
        <tissue evidence="12">Whole worm</tissue>
    </source>
</reference>
<evidence type="ECO:0000256" key="5">
    <source>
        <dbReference type="ARBA" id="ARBA00022737"/>
    </source>
</evidence>
<feature type="repeat" description="Solcar" evidence="9">
    <location>
        <begin position="196"/>
        <end position="278"/>
    </location>
</feature>
<keyword evidence="4 9" id="KW-0812">Transmembrane</keyword>
<dbReference type="OrthoDB" id="193856at2759"/>
<dbReference type="PANTHER" id="PTHR45624:SF10">
    <property type="entry name" value="SLC (SOLUTE CARRIER) HOMOLOG"/>
    <property type="match status" value="1"/>
</dbReference>
<gene>
    <name evidence="12" type="ORF">FBUS_10470</name>
</gene>
<dbReference type="PRINTS" id="PR00926">
    <property type="entry name" value="MITOCARRIER"/>
</dbReference>
<dbReference type="InterPro" id="IPR050567">
    <property type="entry name" value="Mitochondrial_Carrier"/>
</dbReference>
<organism evidence="12 13">
    <name type="scientific">Fasciolopsis buskii</name>
    <dbReference type="NCBI Taxonomy" id="27845"/>
    <lineage>
        <taxon>Eukaryota</taxon>
        <taxon>Metazoa</taxon>
        <taxon>Spiralia</taxon>
        <taxon>Lophotrochozoa</taxon>
        <taxon>Platyhelminthes</taxon>
        <taxon>Trematoda</taxon>
        <taxon>Digenea</taxon>
        <taxon>Plagiorchiida</taxon>
        <taxon>Echinostomata</taxon>
        <taxon>Echinostomatoidea</taxon>
        <taxon>Fasciolidae</taxon>
        <taxon>Fasciolopsis</taxon>
    </lineage>
</organism>
<keyword evidence="3 10" id="KW-0813">Transport</keyword>
<dbReference type="AlphaFoldDB" id="A0A8E0S8W4"/>
<keyword evidence="8 9" id="KW-0472">Membrane</keyword>
<dbReference type="InterPro" id="IPR018108">
    <property type="entry name" value="MCP_transmembrane"/>
</dbReference>
<dbReference type="GO" id="GO:0031966">
    <property type="term" value="C:mitochondrial membrane"/>
    <property type="evidence" value="ECO:0007669"/>
    <property type="project" value="UniProtKB-SubCell"/>
</dbReference>
<feature type="repeat" description="Solcar" evidence="9">
    <location>
        <begin position="102"/>
        <end position="189"/>
    </location>
</feature>
<feature type="repeat" description="Solcar" evidence="9">
    <location>
        <begin position="21"/>
        <end position="96"/>
    </location>
</feature>
<dbReference type="InterPro" id="IPR023395">
    <property type="entry name" value="MCP_dom_sf"/>
</dbReference>
<comment type="similarity">
    <text evidence="2 10">Belongs to the mitochondrial carrier (TC 2.A.29) family.</text>
</comment>
<dbReference type="GO" id="GO:0022857">
    <property type="term" value="F:transmembrane transporter activity"/>
    <property type="evidence" value="ECO:0007669"/>
    <property type="project" value="TreeGrafter"/>
</dbReference>
<evidence type="ECO:0000313" key="12">
    <source>
        <dbReference type="EMBL" id="KAA0199243.1"/>
    </source>
</evidence>
<evidence type="ECO:0000256" key="10">
    <source>
        <dbReference type="RuleBase" id="RU000488"/>
    </source>
</evidence>
<comment type="subcellular location">
    <subcellularLocation>
        <location evidence="1">Mitochondrion membrane</location>
        <topology evidence="1">Multi-pass membrane protein</topology>
    </subcellularLocation>
</comment>
<protein>
    <submittedName>
        <fullName evidence="12">Mitochondrial arginine transporter BAC2</fullName>
    </submittedName>
</protein>
<comment type="caution">
    <text evidence="12">The sequence shown here is derived from an EMBL/GenBank/DDBJ whole genome shotgun (WGS) entry which is preliminary data.</text>
</comment>
<accession>A0A8E0S8W4</accession>